<evidence type="ECO:0000313" key="3">
    <source>
        <dbReference type="Proteomes" id="UP001055117"/>
    </source>
</evidence>
<keyword evidence="3" id="KW-1185">Reference proteome</keyword>
<dbReference type="Gene3D" id="3.40.1160.10">
    <property type="entry name" value="Acetylglutamate kinase-like"/>
    <property type="match status" value="1"/>
</dbReference>
<dbReference type="Proteomes" id="UP001055117">
    <property type="component" value="Unassembled WGS sequence"/>
</dbReference>
<reference evidence="2 3" key="1">
    <citation type="journal article" date="2021" name="Front. Microbiol.">
        <title>Comprehensive Comparative Genomics and Phenotyping of Methylobacterium Species.</title>
        <authorList>
            <person name="Alessa O."/>
            <person name="Ogura Y."/>
            <person name="Fujitani Y."/>
            <person name="Takami H."/>
            <person name="Hayashi T."/>
            <person name="Sahin N."/>
            <person name="Tani A."/>
        </authorList>
    </citation>
    <scope>NUCLEOTIDE SEQUENCE [LARGE SCALE GENOMIC DNA]</scope>
    <source>
        <strain evidence="2 3">DSM 23679</strain>
    </source>
</reference>
<feature type="compositionally biased region" description="Basic and acidic residues" evidence="1">
    <location>
        <begin position="104"/>
        <end position="121"/>
    </location>
</feature>
<dbReference type="InterPro" id="IPR036393">
    <property type="entry name" value="AceGlu_kinase-like_sf"/>
</dbReference>
<proteinExistence type="predicted"/>
<comment type="caution">
    <text evidence="2">The sequence shown here is derived from an EMBL/GenBank/DDBJ whole genome shotgun (WGS) entry which is preliminary data.</text>
</comment>
<sequence length="243" mass="25221">MSVRTVVKVGGSLSADPARLRALLVALAEGAFGPCLVVPGGGEHADAVRAAQRRDGFDDAEAHRRALDAMSRMADYLHAIEPRLPVIALAFEDQRLQEPGGATEDTRVEPRGPLSHGERGPALRSETAATGVKPSIRTVTREGAGSLRSHIWDPAALRAGHPDIAETWDVTSDSLALWAATQLGAARCILVKSADAPAGADARALARIGLVDAAFPAFAARYGGAVAILGPAGERAVHLRAAA</sequence>
<dbReference type="EMBL" id="BPQG01000028">
    <property type="protein sequence ID" value="GJD44069.1"/>
    <property type="molecule type" value="Genomic_DNA"/>
</dbReference>
<dbReference type="SUPFAM" id="SSF53633">
    <property type="entry name" value="Carbamate kinase-like"/>
    <property type="match status" value="1"/>
</dbReference>
<accession>A0ABQ4QFP5</accession>
<gene>
    <name evidence="2" type="ORF">AFCDBAGC_1931</name>
</gene>
<protein>
    <recommendedName>
        <fullName evidence="4">Uridylate kinase</fullName>
    </recommendedName>
</protein>
<feature type="region of interest" description="Disordered" evidence="1">
    <location>
        <begin position="97"/>
        <end position="131"/>
    </location>
</feature>
<organism evidence="2 3">
    <name type="scientific">Methylobacterium cerastii</name>
    <dbReference type="NCBI Taxonomy" id="932741"/>
    <lineage>
        <taxon>Bacteria</taxon>
        <taxon>Pseudomonadati</taxon>
        <taxon>Pseudomonadota</taxon>
        <taxon>Alphaproteobacteria</taxon>
        <taxon>Hyphomicrobiales</taxon>
        <taxon>Methylobacteriaceae</taxon>
        <taxon>Methylobacterium</taxon>
    </lineage>
</organism>
<evidence type="ECO:0008006" key="4">
    <source>
        <dbReference type="Google" id="ProtNLM"/>
    </source>
</evidence>
<evidence type="ECO:0000256" key="1">
    <source>
        <dbReference type="SAM" id="MobiDB-lite"/>
    </source>
</evidence>
<name>A0ABQ4QFP5_9HYPH</name>
<evidence type="ECO:0000313" key="2">
    <source>
        <dbReference type="EMBL" id="GJD44069.1"/>
    </source>
</evidence>